<reference evidence="1" key="1">
    <citation type="submission" date="2020-04" db="EMBL/GenBank/DDBJ databases">
        <authorList>
            <person name="Chiriac C."/>
            <person name="Salcher M."/>
            <person name="Ghai R."/>
            <person name="Kavagutti S V."/>
        </authorList>
    </citation>
    <scope>NUCLEOTIDE SEQUENCE</scope>
</reference>
<sequence length="68" mass="7492">MVAIILLVPVRLVEIVRATSLVKPQDERSGMMNTELQEARVTKLDVLGRGHALRDAPTDCGFTCEAKK</sequence>
<name>A0A6J5LBU2_9CAUD</name>
<organism evidence="1">
    <name type="scientific">uncultured Caudovirales phage</name>
    <dbReference type="NCBI Taxonomy" id="2100421"/>
    <lineage>
        <taxon>Viruses</taxon>
        <taxon>Duplodnaviria</taxon>
        <taxon>Heunggongvirae</taxon>
        <taxon>Uroviricota</taxon>
        <taxon>Caudoviricetes</taxon>
        <taxon>Peduoviridae</taxon>
        <taxon>Maltschvirus</taxon>
        <taxon>Maltschvirus maltsch</taxon>
    </lineage>
</organism>
<proteinExistence type="predicted"/>
<gene>
    <name evidence="1" type="ORF">UFOVP138_33</name>
</gene>
<evidence type="ECO:0000313" key="1">
    <source>
        <dbReference type="EMBL" id="CAB4132068.1"/>
    </source>
</evidence>
<dbReference type="EMBL" id="LR796256">
    <property type="protein sequence ID" value="CAB4132068.1"/>
    <property type="molecule type" value="Genomic_DNA"/>
</dbReference>
<accession>A0A6J5LBU2</accession>
<protein>
    <submittedName>
        <fullName evidence="1">Uncharacterized protein</fullName>
    </submittedName>
</protein>